<keyword evidence="2" id="KW-1185">Reference proteome</keyword>
<name>A0AAV1B3C9_VICFA</name>
<sequence length="168" mass="18734">MAGTHATSANERIDELAQQMSIVLSRLDDIVPGLLPTPLQKPRFRHLLEPELAEKREKGICFNCDQKWSRQHRCSGKVFLMVAEHAEDEGDAEQIEMINDMETPLEESRSAQLSLHALAGSQVTDTFRVLGRILENLVRILVDGGSTHNFIQSSIPAKLGLPQSQLQP</sequence>
<dbReference type="AlphaFoldDB" id="A0AAV1B3C9"/>
<evidence type="ECO:0000313" key="1">
    <source>
        <dbReference type="EMBL" id="CAI8616822.1"/>
    </source>
</evidence>
<dbReference type="EMBL" id="OX451741">
    <property type="protein sequence ID" value="CAI8616822.1"/>
    <property type="molecule type" value="Genomic_DNA"/>
</dbReference>
<gene>
    <name evidence="1" type="ORF">VFH_VI046800</name>
</gene>
<accession>A0AAV1B3C9</accession>
<organism evidence="1 2">
    <name type="scientific">Vicia faba</name>
    <name type="common">Broad bean</name>
    <name type="synonym">Faba vulgaris</name>
    <dbReference type="NCBI Taxonomy" id="3906"/>
    <lineage>
        <taxon>Eukaryota</taxon>
        <taxon>Viridiplantae</taxon>
        <taxon>Streptophyta</taxon>
        <taxon>Embryophyta</taxon>
        <taxon>Tracheophyta</taxon>
        <taxon>Spermatophyta</taxon>
        <taxon>Magnoliopsida</taxon>
        <taxon>eudicotyledons</taxon>
        <taxon>Gunneridae</taxon>
        <taxon>Pentapetalae</taxon>
        <taxon>rosids</taxon>
        <taxon>fabids</taxon>
        <taxon>Fabales</taxon>
        <taxon>Fabaceae</taxon>
        <taxon>Papilionoideae</taxon>
        <taxon>50 kb inversion clade</taxon>
        <taxon>NPAAA clade</taxon>
        <taxon>Hologalegina</taxon>
        <taxon>IRL clade</taxon>
        <taxon>Fabeae</taxon>
        <taxon>Vicia</taxon>
    </lineage>
</organism>
<evidence type="ECO:0000313" key="2">
    <source>
        <dbReference type="Proteomes" id="UP001157006"/>
    </source>
</evidence>
<proteinExistence type="predicted"/>
<reference evidence="1 2" key="1">
    <citation type="submission" date="2023-01" db="EMBL/GenBank/DDBJ databases">
        <authorList>
            <person name="Kreplak J."/>
        </authorList>
    </citation>
    <scope>NUCLEOTIDE SEQUENCE [LARGE SCALE GENOMIC DNA]</scope>
</reference>
<dbReference type="Proteomes" id="UP001157006">
    <property type="component" value="Chromosome 6"/>
</dbReference>
<protein>
    <submittedName>
        <fullName evidence="1">Uncharacterized protein</fullName>
    </submittedName>
</protein>